<feature type="compositionally biased region" description="Polar residues" evidence="3">
    <location>
        <begin position="20"/>
        <end position="42"/>
    </location>
</feature>
<evidence type="ECO:0000259" key="4">
    <source>
        <dbReference type="PROSITE" id="PS50097"/>
    </source>
</evidence>
<dbReference type="InterPro" id="IPR017096">
    <property type="entry name" value="BTB-kelch_protein"/>
</dbReference>
<dbReference type="EMBL" id="GG666523">
    <property type="protein sequence ID" value="EEN59130.1"/>
    <property type="molecule type" value="Genomic_DNA"/>
</dbReference>
<dbReference type="eggNOG" id="KOG4441">
    <property type="taxonomic scope" value="Eukaryota"/>
</dbReference>
<keyword evidence="1" id="KW-0880">Kelch repeat</keyword>
<dbReference type="SMART" id="SM00612">
    <property type="entry name" value="Kelch"/>
    <property type="match status" value="6"/>
</dbReference>
<dbReference type="InterPro" id="IPR006652">
    <property type="entry name" value="Kelch_1"/>
</dbReference>
<feature type="domain" description="BTB" evidence="4">
    <location>
        <begin position="76"/>
        <end position="143"/>
    </location>
</feature>
<dbReference type="InterPro" id="IPR015915">
    <property type="entry name" value="Kelch-typ_b-propeller"/>
</dbReference>
<evidence type="ECO:0000256" key="2">
    <source>
        <dbReference type="ARBA" id="ARBA00022737"/>
    </source>
</evidence>
<name>C3YKR2_BRAFL</name>
<dbReference type="InterPro" id="IPR000210">
    <property type="entry name" value="BTB/POZ_dom"/>
</dbReference>
<accession>C3YKR2</accession>
<dbReference type="PANTHER" id="PTHR45632:SF5">
    <property type="entry name" value="KELCH-LIKE PROTEIN 22"/>
    <property type="match status" value="1"/>
</dbReference>
<dbReference type="Pfam" id="PF00651">
    <property type="entry name" value="BTB"/>
    <property type="match status" value="1"/>
</dbReference>
<keyword evidence="2" id="KW-0677">Repeat</keyword>
<dbReference type="InParanoid" id="C3YKR2"/>
<dbReference type="SMART" id="SM00225">
    <property type="entry name" value="BTB"/>
    <property type="match status" value="1"/>
</dbReference>
<gene>
    <name evidence="5" type="ORF">BRAFLDRAFT_63247</name>
</gene>
<feature type="region of interest" description="Disordered" evidence="3">
    <location>
        <begin position="1"/>
        <end position="44"/>
    </location>
</feature>
<dbReference type="FunFam" id="1.25.40.420:FF:000001">
    <property type="entry name" value="Kelch-like family member 12"/>
    <property type="match status" value="1"/>
</dbReference>
<dbReference type="STRING" id="7739.C3YKR2"/>
<dbReference type="InterPro" id="IPR011705">
    <property type="entry name" value="BACK"/>
</dbReference>
<reference evidence="5" key="1">
    <citation type="journal article" date="2008" name="Nature">
        <title>The amphioxus genome and the evolution of the chordate karyotype.</title>
        <authorList>
            <consortium name="US DOE Joint Genome Institute (JGI-PGF)"/>
            <person name="Putnam N.H."/>
            <person name="Butts T."/>
            <person name="Ferrier D.E.K."/>
            <person name="Furlong R.F."/>
            <person name="Hellsten U."/>
            <person name="Kawashima T."/>
            <person name="Robinson-Rechavi M."/>
            <person name="Shoguchi E."/>
            <person name="Terry A."/>
            <person name="Yu J.-K."/>
            <person name="Benito-Gutierrez E.L."/>
            <person name="Dubchak I."/>
            <person name="Garcia-Fernandez J."/>
            <person name="Gibson-Brown J.J."/>
            <person name="Grigoriev I.V."/>
            <person name="Horton A.C."/>
            <person name="de Jong P.J."/>
            <person name="Jurka J."/>
            <person name="Kapitonov V.V."/>
            <person name="Kohara Y."/>
            <person name="Kuroki Y."/>
            <person name="Lindquist E."/>
            <person name="Lucas S."/>
            <person name="Osoegawa K."/>
            <person name="Pennacchio L.A."/>
            <person name="Salamov A.A."/>
            <person name="Satou Y."/>
            <person name="Sauka-Spengler T."/>
            <person name="Schmutz J."/>
            <person name="Shin-I T."/>
            <person name="Toyoda A."/>
            <person name="Bronner-Fraser M."/>
            <person name="Fujiyama A."/>
            <person name="Holland L.Z."/>
            <person name="Holland P.W.H."/>
            <person name="Satoh N."/>
            <person name="Rokhsar D.S."/>
        </authorList>
    </citation>
    <scope>NUCLEOTIDE SEQUENCE [LARGE SCALE GENOMIC DNA]</scope>
    <source>
        <strain evidence="5">S238N-H82</strain>
        <tissue evidence="5">Testes</tissue>
    </source>
</reference>
<evidence type="ECO:0000313" key="5">
    <source>
        <dbReference type="EMBL" id="EEN59130.1"/>
    </source>
</evidence>
<evidence type="ECO:0000256" key="3">
    <source>
        <dbReference type="SAM" id="MobiDB-lite"/>
    </source>
</evidence>
<dbReference type="Gene3D" id="3.30.710.10">
    <property type="entry name" value="Potassium Channel Kv1.1, Chain A"/>
    <property type="match status" value="1"/>
</dbReference>
<dbReference type="PROSITE" id="PS50097">
    <property type="entry name" value="BTB"/>
    <property type="match status" value="1"/>
</dbReference>
<dbReference type="Pfam" id="PF01344">
    <property type="entry name" value="Kelch_1"/>
    <property type="match status" value="1"/>
</dbReference>
<protein>
    <recommendedName>
        <fullName evidence="4">BTB domain-containing protein</fullName>
    </recommendedName>
</protein>
<dbReference type="Gene3D" id="1.25.40.420">
    <property type="match status" value="1"/>
</dbReference>
<dbReference type="Gene3D" id="2.120.10.80">
    <property type="entry name" value="Kelch-type beta propeller"/>
    <property type="match status" value="1"/>
</dbReference>
<proteinExistence type="predicted"/>
<sequence length="688" mass="78663">MASSYNDAPDNPGNWREHNFTINTPDTTSGSDVEPTTTSRDIYTQPMDDNYHVQDSNISTELHKGLGKLYNNGLLTDVVLKVGKETFPCHRNVLASVSPYFFAMFTNGLAESHRREVEITGIDAEIMKAILTYVYTTEVELTAQDVERLLVAAHMLQIESLVDHCGNFMSFRLNPSNCVGMWIFGDTHNAHVLRSDARQWIDFKFDIVQKEEEFVNMDKDRLVEIVSSDGLYVEREELVFQAVMNWLKYDVPNRKQYAAELLKHVRLVLLPPDYLFDRVEKEELVMSSSECVRHLDRVKKFHILKDRRNQLDLNTTPRAGMFKTDAIVCVDLKPHENSEGGDEQHMVDCKGTDAIVCVDLKPRENSEGGDEQHVVDCYNPIEKKWACLPPLPKSVMFPGVVTTHDNVLYVAGGTYKNETVSNNVYSYDMHKNVWVQEPSMLHPRTQFGLVANGCHLYAIGGDSNGTSLSSVEVYNTFTREWKELCPLPRKMRCHSTVTLHGVIYVLGGEIENVLMQRMLSNRVYKYLPKFDRWFEDLPMQIPRALAMATVLNNAIYIMGGFAELTQNWLSFSDPEHVLSATEVFRPEENYWSFGPHLPKEICAAGIVTLQNKIFILGGEGEGDFWNHILMYDPELTYWTQLPDVLPEYVSSFGCAVAKFHNLEMIEGVKWYKSEEMPWMSQNQRVVGL</sequence>
<dbReference type="InterPro" id="IPR011333">
    <property type="entry name" value="SKP1/BTB/POZ_sf"/>
</dbReference>
<organism>
    <name type="scientific">Branchiostoma floridae</name>
    <name type="common">Florida lancelet</name>
    <name type="synonym">Amphioxus</name>
    <dbReference type="NCBI Taxonomy" id="7739"/>
    <lineage>
        <taxon>Eukaryota</taxon>
        <taxon>Metazoa</taxon>
        <taxon>Chordata</taxon>
        <taxon>Cephalochordata</taxon>
        <taxon>Leptocardii</taxon>
        <taxon>Amphioxiformes</taxon>
        <taxon>Branchiostomatidae</taxon>
        <taxon>Branchiostoma</taxon>
    </lineage>
</organism>
<dbReference type="PANTHER" id="PTHR45632">
    <property type="entry name" value="LD33804P"/>
    <property type="match status" value="1"/>
</dbReference>
<dbReference type="Pfam" id="PF07707">
    <property type="entry name" value="BACK"/>
    <property type="match status" value="1"/>
</dbReference>
<dbReference type="PIRSF" id="PIRSF037037">
    <property type="entry name" value="Kelch-like_protein_gigaxonin"/>
    <property type="match status" value="1"/>
</dbReference>
<dbReference type="Pfam" id="PF24681">
    <property type="entry name" value="Kelch_KLHDC2_KLHL20_DRC7"/>
    <property type="match status" value="1"/>
</dbReference>
<dbReference type="SMART" id="SM00875">
    <property type="entry name" value="BACK"/>
    <property type="match status" value="1"/>
</dbReference>
<dbReference type="AlphaFoldDB" id="C3YKR2"/>
<evidence type="ECO:0000256" key="1">
    <source>
        <dbReference type="ARBA" id="ARBA00022441"/>
    </source>
</evidence>
<dbReference type="SUPFAM" id="SSF117281">
    <property type="entry name" value="Kelch motif"/>
    <property type="match status" value="1"/>
</dbReference>
<dbReference type="SUPFAM" id="SSF54695">
    <property type="entry name" value="POZ domain"/>
    <property type="match status" value="1"/>
</dbReference>